<evidence type="ECO:0000313" key="2">
    <source>
        <dbReference type="Proteomes" id="UP000243507"/>
    </source>
</evidence>
<reference evidence="1 2" key="1">
    <citation type="submission" date="2017-09" db="EMBL/GenBank/DDBJ databases">
        <title>A multilocus sequence analysis scheme for characterization of bacteria in the genus Thioclava.</title>
        <authorList>
            <person name="Liu Y."/>
            <person name="Shao Z."/>
        </authorList>
    </citation>
    <scope>NUCLEOTIDE SEQUENCE [LARGE SCALE GENOMIC DNA]</scope>
    <source>
        <strain evidence="1 2">CAU 1312</strain>
    </source>
</reference>
<dbReference type="InterPro" id="IPR021727">
    <property type="entry name" value="DUF3299"/>
</dbReference>
<evidence type="ECO:0000313" key="1">
    <source>
        <dbReference type="EMBL" id="PCD75699.1"/>
    </source>
</evidence>
<organism evidence="1 2">
    <name type="scientific">Pseudothioclava arenosa</name>
    <dbReference type="NCBI Taxonomy" id="1795308"/>
    <lineage>
        <taxon>Bacteria</taxon>
        <taxon>Pseudomonadati</taxon>
        <taxon>Pseudomonadota</taxon>
        <taxon>Alphaproteobacteria</taxon>
        <taxon>Rhodobacterales</taxon>
        <taxon>Paracoccaceae</taxon>
        <taxon>Pseudothioclava</taxon>
    </lineage>
</organism>
<sequence>MINSGEFSMTMLARLVFMLSLSVLPGLGQAADPLEISWDTLAPPAVVIENPFETLTDDQMDTLRQILRFEALAERSDDAEASTEAQALRKQLAGDGLDVDGLFAARLAIMEKREAAASGVNEELVGTSVRLPGYVLPLEFKDRKAVEFLLVPTVGACVHTPPPPANQIVHVVYPEGIEVNGLFTPVWITGTMVAQSSVQKVGYVDGQAPVSVSYSMQPLLVEEYGG</sequence>
<protein>
    <recommendedName>
        <fullName evidence="3">DUF3299 domain-containing protein</fullName>
    </recommendedName>
</protein>
<name>A0A2A4CNJ2_9RHOB</name>
<dbReference type="AlphaFoldDB" id="A0A2A4CNJ2"/>
<proteinExistence type="predicted"/>
<comment type="caution">
    <text evidence="1">The sequence shown here is derived from an EMBL/GenBank/DDBJ whole genome shotgun (WGS) entry which is preliminary data.</text>
</comment>
<dbReference type="Pfam" id="PF11736">
    <property type="entry name" value="DUF3299"/>
    <property type="match status" value="1"/>
</dbReference>
<dbReference type="OrthoDB" id="9812956at2"/>
<gene>
    <name evidence="1" type="ORF">CLN94_12335</name>
</gene>
<keyword evidence="2" id="KW-1185">Reference proteome</keyword>
<accession>A0A2A4CNJ2</accession>
<evidence type="ECO:0008006" key="3">
    <source>
        <dbReference type="Google" id="ProtNLM"/>
    </source>
</evidence>
<dbReference type="Gene3D" id="2.40.50.870">
    <property type="entry name" value="Protein of unknown function (DUF3299)"/>
    <property type="match status" value="1"/>
</dbReference>
<dbReference type="Proteomes" id="UP000243507">
    <property type="component" value="Unassembled WGS sequence"/>
</dbReference>
<dbReference type="EMBL" id="NTJD01000010">
    <property type="protein sequence ID" value="PCD75699.1"/>
    <property type="molecule type" value="Genomic_DNA"/>
</dbReference>